<keyword evidence="2" id="KW-0067">ATP-binding</keyword>
<feature type="compositionally biased region" description="Low complexity" evidence="1">
    <location>
        <begin position="589"/>
        <end position="607"/>
    </location>
</feature>
<reference evidence="2 3" key="1">
    <citation type="submission" date="2018-10" db="EMBL/GenBank/DDBJ databases">
        <title>Draft Genome Sequence of Ralstonia pseudosolanacearum (R. solanacearum phylotype I) Strain Tg03 Isolated from Luffa cylindrica in China.</title>
        <authorList>
            <person name="Yuan G.-Q."/>
            <person name="Li Q.-Q."/>
            <person name="Zhang Y.-W."/>
        </authorList>
    </citation>
    <scope>NUCLEOTIDE SEQUENCE [LARGE SCALE GENOMIC DNA]</scope>
    <source>
        <strain evidence="2 3">Tg03</strain>
    </source>
</reference>
<dbReference type="Pfam" id="PF13589">
    <property type="entry name" value="HATPase_c_3"/>
    <property type="match status" value="1"/>
</dbReference>
<evidence type="ECO:0000313" key="2">
    <source>
        <dbReference type="EMBL" id="RNM02308.1"/>
    </source>
</evidence>
<dbReference type="OrthoDB" id="9813438at2"/>
<sequence length="687" mass="75114">MRFVILRLLTHSELGMFHEYRRQGKEGSKQRAINFDGDVVDRVFPAAKDSDRIEMELTYDTDEGVSTARQWLKRQDKNWRLEGNCPEDKLYSFVTPGCLFAMQVDAGKAPASGAWVVLPISDPVTQAILANGESSRLAKSAMIALHENEGEQVWALLNQARPDMFAPLKEKVAPVQPALRDTGSNRKKLPPNAMRLVSMLAEVGHTMPSAVADLVDNAINADATRIDITFGRPDAGHGRWMAIADNGHGMDADRLDEAMRIGGESDYTGNSLGKYGFGLKGASWSQAKVFTVVTKQDGKQTHHLTWDIHDMDEWAVKSEPLEAWEKEATVLDRQGTVVLWKEMRPPQSMPSMKGLDPYSSEVAALTRHLALVFHRFIEGKAAGRKPVTIRINEIPVEANNPVGHPLASAYDTKTIRIPTEDQDGKVQVQAFLLPTEDAITAYHESEGPAGVRRALERIGLYGKRNETQGLFIYRHDRLIKWGGWAQMWETNDEKTKLARVVVDFNKVLDDPFKINISKQSVQLPQQLQAEIKKLADVARKDSQKQYRKTSRAPAPTPAPIPAPSAGAGSDTTGGTKSANGALGNGGGTAAPSPAGSGSAPAPSSTSSHRVSAKEVKTNKFVWKVSTSLAGTIDVQVSDINANLRALIKQIGSDQQALIYLAGFLSGLDHVDTQQALLAQQQAVEKEA</sequence>
<dbReference type="EMBL" id="RJTL01000046">
    <property type="protein sequence ID" value="RNM02308.1"/>
    <property type="molecule type" value="Genomic_DNA"/>
</dbReference>
<feature type="compositionally biased region" description="Low complexity" evidence="1">
    <location>
        <begin position="563"/>
        <end position="581"/>
    </location>
</feature>
<dbReference type="AlphaFoldDB" id="A0A454TKK2"/>
<dbReference type="Proteomes" id="UP000271222">
    <property type="component" value="Unassembled WGS sequence"/>
</dbReference>
<protein>
    <submittedName>
        <fullName evidence="2">ATP-binding protein</fullName>
    </submittedName>
</protein>
<gene>
    <name evidence="2" type="ORF">EGA29_21750</name>
</gene>
<name>A0A454TKK2_9RALS</name>
<dbReference type="SUPFAM" id="SSF55874">
    <property type="entry name" value="ATPase domain of HSP90 chaperone/DNA topoisomerase II/histidine kinase"/>
    <property type="match status" value="1"/>
</dbReference>
<dbReference type="Gene3D" id="3.30.565.10">
    <property type="entry name" value="Histidine kinase-like ATPase, C-terminal domain"/>
    <property type="match status" value="1"/>
</dbReference>
<proteinExistence type="predicted"/>
<dbReference type="InterPro" id="IPR036890">
    <property type="entry name" value="HATPase_C_sf"/>
</dbReference>
<evidence type="ECO:0000313" key="3">
    <source>
        <dbReference type="Proteomes" id="UP000271222"/>
    </source>
</evidence>
<keyword evidence="2" id="KW-0547">Nucleotide-binding</keyword>
<feature type="region of interest" description="Disordered" evidence="1">
    <location>
        <begin position="538"/>
        <end position="612"/>
    </location>
</feature>
<accession>A0A454TKK2</accession>
<organism evidence="2 3">
    <name type="scientific">Ralstonia pseudosolanacearum</name>
    <dbReference type="NCBI Taxonomy" id="1310165"/>
    <lineage>
        <taxon>Bacteria</taxon>
        <taxon>Pseudomonadati</taxon>
        <taxon>Pseudomonadota</taxon>
        <taxon>Betaproteobacteria</taxon>
        <taxon>Burkholderiales</taxon>
        <taxon>Burkholderiaceae</taxon>
        <taxon>Ralstonia</taxon>
        <taxon>Ralstonia solanacearum species complex</taxon>
    </lineage>
</organism>
<evidence type="ECO:0000256" key="1">
    <source>
        <dbReference type="SAM" id="MobiDB-lite"/>
    </source>
</evidence>
<comment type="caution">
    <text evidence="2">The sequence shown here is derived from an EMBL/GenBank/DDBJ whole genome shotgun (WGS) entry which is preliminary data.</text>
</comment>
<dbReference type="GO" id="GO:0005524">
    <property type="term" value="F:ATP binding"/>
    <property type="evidence" value="ECO:0007669"/>
    <property type="project" value="UniProtKB-KW"/>
</dbReference>